<proteinExistence type="predicted"/>
<dbReference type="EMBL" id="VSWC01000093">
    <property type="protein sequence ID" value="KAA1088985.1"/>
    <property type="molecule type" value="Genomic_DNA"/>
</dbReference>
<name>A0A5B0NI33_PUCGR</name>
<dbReference type="OrthoDB" id="2505774at2759"/>
<gene>
    <name evidence="1" type="ORF">PGT21_003029</name>
</gene>
<dbReference type="PANTHER" id="PTHR31912:SF34">
    <property type="entry name" value="NOTOCHORD-RELATED PROTEIN"/>
    <property type="match status" value="1"/>
</dbReference>
<accession>A0A5B0NI33</accession>
<protein>
    <submittedName>
        <fullName evidence="1">Uncharacterized protein</fullName>
    </submittedName>
</protein>
<sequence>MVRDLMGGLKPTQLDQIEGRYRAFNLVSLNIPWLLPHYMAKHSSNFVGKEFKAVLQSAPFVLFEFIDDPERLAWVALCQLAPLVFQTHIDDMESYLTLLRFHIEKFLYYIFKITAQWVNKPKFHMLLHLLDSIERFGPASLYATEKFKSYNGTLRKAAVHSNRQSPGKDIAKSFASYKCIRHLTCGGWFKDPKDSTRYITAAPSVGNMFLERPSLQKTMDYNHLAHIGREGVFPRVINTKVTAPDTIPAGLQKHLPGRRILQLGAIQWTPHRVLKKGVFVLVRLGNSAEGTALTVGCIDHVWEATFRGRVSFWVCYTEYGRGGVDSYYQMRSVKKSTTHKYVHIKGIESTINVQHNCHAGGCQVSPTGRVRIEREDSEENNNIVVHGDTDEYVVNSGELNSTQVLRTWVDVPRGGEEIGDLIPALNKGLATWLQAAGESDDDEVLDNPSHR</sequence>
<comment type="caution">
    <text evidence="1">The sequence shown here is derived from an EMBL/GenBank/DDBJ whole genome shotgun (WGS) entry which is preliminary data.</text>
</comment>
<evidence type="ECO:0000313" key="1">
    <source>
        <dbReference type="EMBL" id="KAA1088985.1"/>
    </source>
</evidence>
<dbReference type="Proteomes" id="UP000324748">
    <property type="component" value="Unassembled WGS sequence"/>
</dbReference>
<evidence type="ECO:0000313" key="2">
    <source>
        <dbReference type="Proteomes" id="UP000324748"/>
    </source>
</evidence>
<dbReference type="PANTHER" id="PTHR31912">
    <property type="entry name" value="IP13529P"/>
    <property type="match status" value="1"/>
</dbReference>
<keyword evidence="2" id="KW-1185">Reference proteome</keyword>
<dbReference type="AlphaFoldDB" id="A0A5B0NI33"/>
<organism evidence="1 2">
    <name type="scientific">Puccinia graminis f. sp. tritici</name>
    <dbReference type="NCBI Taxonomy" id="56615"/>
    <lineage>
        <taxon>Eukaryota</taxon>
        <taxon>Fungi</taxon>
        <taxon>Dikarya</taxon>
        <taxon>Basidiomycota</taxon>
        <taxon>Pucciniomycotina</taxon>
        <taxon>Pucciniomycetes</taxon>
        <taxon>Pucciniales</taxon>
        <taxon>Pucciniaceae</taxon>
        <taxon>Puccinia</taxon>
    </lineage>
</organism>
<reference evidence="1 2" key="1">
    <citation type="submission" date="2019-05" db="EMBL/GenBank/DDBJ databases">
        <title>Emergence of the Ug99 lineage of the wheat stem rust pathogen through somatic hybridization.</title>
        <authorList>
            <person name="Li F."/>
            <person name="Upadhyaya N.M."/>
            <person name="Sperschneider J."/>
            <person name="Matny O."/>
            <person name="Nguyen-Phuc H."/>
            <person name="Mago R."/>
            <person name="Raley C."/>
            <person name="Miller M.E."/>
            <person name="Silverstein K.A.T."/>
            <person name="Henningsen E."/>
            <person name="Hirsch C.D."/>
            <person name="Visser B."/>
            <person name="Pretorius Z.A."/>
            <person name="Steffenson B.J."/>
            <person name="Schwessinger B."/>
            <person name="Dodds P.N."/>
            <person name="Figueroa M."/>
        </authorList>
    </citation>
    <scope>NUCLEOTIDE SEQUENCE [LARGE SCALE GENOMIC DNA]</scope>
    <source>
        <strain evidence="1">21-0</strain>
    </source>
</reference>